<proteinExistence type="predicted"/>
<evidence type="ECO:0000313" key="1">
    <source>
        <dbReference type="EMBL" id="KAL0562877.1"/>
    </source>
</evidence>
<protein>
    <submittedName>
        <fullName evidence="1">Uncharacterized protein</fullName>
    </submittedName>
</protein>
<sequence length="246" mass="26697">MESQEWGSLQKLDLTLTGPNSAPFTHFILTLFGSITVPALTHLSLLLNCYQPLPQADLAPDDFPSPHPIHIDQVIEDIVVRSQCDIAHLDLTIPCWDNLGTTLDGLPSLTTLNVDLSFSASRTDTPSGTSPFQTIAETLMPSAGSIRCPRLENLSITSCLAQNAMALVELADTRARTTLLKLLRAKFGSLSAAQIGSLKSALELGKSKGLGRKIQWQFTRQDPADYFDDPYPFVAGAYPDLETLSA</sequence>
<dbReference type="Proteomes" id="UP001465976">
    <property type="component" value="Unassembled WGS sequence"/>
</dbReference>
<accession>A0ABR3EJ15</accession>
<evidence type="ECO:0000313" key="2">
    <source>
        <dbReference type="Proteomes" id="UP001465976"/>
    </source>
</evidence>
<gene>
    <name evidence="1" type="ORF">V5O48_019201</name>
</gene>
<keyword evidence="2" id="KW-1185">Reference proteome</keyword>
<reference evidence="1 2" key="1">
    <citation type="submission" date="2024-02" db="EMBL/GenBank/DDBJ databases">
        <title>A draft genome for the cacao thread blight pathogen Marasmius crinis-equi.</title>
        <authorList>
            <person name="Cohen S.P."/>
            <person name="Baruah I.K."/>
            <person name="Amoako-Attah I."/>
            <person name="Bukari Y."/>
            <person name="Meinhardt L.W."/>
            <person name="Bailey B.A."/>
        </authorList>
    </citation>
    <scope>NUCLEOTIDE SEQUENCE [LARGE SCALE GENOMIC DNA]</scope>
    <source>
        <strain evidence="1 2">GH-76</strain>
    </source>
</reference>
<comment type="caution">
    <text evidence="1">The sequence shown here is derived from an EMBL/GenBank/DDBJ whole genome shotgun (WGS) entry which is preliminary data.</text>
</comment>
<name>A0ABR3EJ15_9AGAR</name>
<organism evidence="1 2">
    <name type="scientific">Marasmius crinis-equi</name>
    <dbReference type="NCBI Taxonomy" id="585013"/>
    <lineage>
        <taxon>Eukaryota</taxon>
        <taxon>Fungi</taxon>
        <taxon>Dikarya</taxon>
        <taxon>Basidiomycota</taxon>
        <taxon>Agaricomycotina</taxon>
        <taxon>Agaricomycetes</taxon>
        <taxon>Agaricomycetidae</taxon>
        <taxon>Agaricales</taxon>
        <taxon>Marasmiineae</taxon>
        <taxon>Marasmiaceae</taxon>
        <taxon>Marasmius</taxon>
    </lineage>
</organism>
<dbReference type="EMBL" id="JBAHYK010004320">
    <property type="protein sequence ID" value="KAL0562877.1"/>
    <property type="molecule type" value="Genomic_DNA"/>
</dbReference>